<gene>
    <name evidence="14" type="ORF">D9V67_02450</name>
</gene>
<dbReference type="PANTHER" id="PTHR47529">
    <property type="entry name" value="PEPTIDYL-PROLYL CIS-TRANS ISOMERASE D"/>
    <property type="match status" value="1"/>
</dbReference>
<evidence type="ECO:0000313" key="15">
    <source>
        <dbReference type="Proteomes" id="UP000298594"/>
    </source>
</evidence>
<dbReference type="Proteomes" id="UP000298594">
    <property type="component" value="Chromosome"/>
</dbReference>
<dbReference type="PROSITE" id="PS50198">
    <property type="entry name" value="PPIC_PPIASE_2"/>
    <property type="match status" value="1"/>
</dbReference>
<keyword evidence="7" id="KW-0143">Chaperone</keyword>
<keyword evidence="5 12" id="KW-1133">Transmembrane helix</keyword>
<feature type="transmembrane region" description="Helical" evidence="12">
    <location>
        <begin position="12"/>
        <end position="34"/>
    </location>
</feature>
<comment type="similarity">
    <text evidence="8">Belongs to the PpiD chaperone family.</text>
</comment>
<organism evidence="14 15">
    <name type="scientific">Buchnera aphidicola</name>
    <name type="common">Brachycaudus cardui</name>
    <dbReference type="NCBI Taxonomy" id="557993"/>
    <lineage>
        <taxon>Bacteria</taxon>
        <taxon>Pseudomonadati</taxon>
        <taxon>Pseudomonadota</taxon>
        <taxon>Gammaproteobacteria</taxon>
        <taxon>Enterobacterales</taxon>
        <taxon>Erwiniaceae</taxon>
        <taxon>Buchnera</taxon>
    </lineage>
</organism>
<dbReference type="Gene3D" id="3.10.50.40">
    <property type="match status" value="1"/>
</dbReference>
<dbReference type="InterPro" id="IPR052029">
    <property type="entry name" value="PpiD_chaperone"/>
</dbReference>
<keyword evidence="3" id="KW-0997">Cell inner membrane</keyword>
<evidence type="ECO:0000256" key="5">
    <source>
        <dbReference type="ARBA" id="ARBA00022989"/>
    </source>
</evidence>
<dbReference type="OrthoDB" id="9812372at2"/>
<proteinExistence type="inferred from homology"/>
<feature type="domain" description="PpiC" evidence="13">
    <location>
        <begin position="266"/>
        <end position="356"/>
    </location>
</feature>
<dbReference type="InterPro" id="IPR027304">
    <property type="entry name" value="Trigger_fact/SurA_dom_sf"/>
</dbReference>
<comment type="subcellular location">
    <subcellularLocation>
        <location evidence="1">Cell inner membrane</location>
        <topology evidence="1">Single-pass type II membrane protein</topology>
        <orientation evidence="1">Periplasmic side</orientation>
    </subcellularLocation>
</comment>
<accession>A0A4D6Y1Y7</accession>
<evidence type="ECO:0000256" key="2">
    <source>
        <dbReference type="ARBA" id="ARBA00022475"/>
    </source>
</evidence>
<evidence type="ECO:0000256" key="3">
    <source>
        <dbReference type="ARBA" id="ARBA00022519"/>
    </source>
</evidence>
<keyword evidence="4 12" id="KW-0812">Transmembrane</keyword>
<evidence type="ECO:0000259" key="13">
    <source>
        <dbReference type="PROSITE" id="PS50198"/>
    </source>
</evidence>
<dbReference type="Gene3D" id="1.10.4030.10">
    <property type="entry name" value="Porin chaperone SurA, peptide-binding domain"/>
    <property type="match status" value="1"/>
</dbReference>
<reference evidence="14 15" key="1">
    <citation type="submission" date="2018-12" db="EMBL/GenBank/DDBJ databases">
        <authorList>
            <person name="Chong R.A."/>
        </authorList>
    </citation>
    <scope>NUCLEOTIDE SEQUENCE [LARGE SCALE GENOMIC DNA]</scope>
    <source>
        <strain evidence="14 15">Bca</strain>
    </source>
</reference>
<evidence type="ECO:0000313" key="14">
    <source>
        <dbReference type="EMBL" id="QCI20604.1"/>
    </source>
</evidence>
<sequence>MTKNLQSAPKKIIVKCILGVIILSLIFSTMNFYINKDSEKYIATVNNEKISFYTLQKMYLIEREKQKKILGKNFFKLNKNKNFIKKTYDYVLSQLINNILLEQYVKKIKLQANEFQIKEIILNSPMFQKHKKFDKEKYFKYLNSINLTNHEYINIIKTKINTENLINAISNTNFILQNEQQQIINLLSQKRTFTRAVLKINNFIQKQNINNIEAKSYFNRYKKNFYIPEKFKINFIQFTLNNFKTNANEKEINEWYLKNINKYLTKEKRKYSIIQINNKNTAEKILSQLKQKPEYFPKIAKEQSTDPISSKKNGDIGWISIDLIPNEIKNAHLNQKNSISSIIPFNNEFLIIKLDEISISKQKKVNEVYKIIEKEINHQKSLNLYNKLKNKISDLVQKHPNQFDVILKKSNLSSQETDWFDKSSIPIELNNPILKKVIFNTESIEKDKNKIKSHVHFITLKNNQFFLINIKNFQNKKIQKFNDVKNNIIKNLKIVKAIKETKKIAENIIIDLNKGNTNLFKKSNLYFGETETISRYDDNPITSIVFSLPHPEKGKKIYTLYQDENKNFIIILLKNISNKNFSKKEKNIIIEYLEKNNTETLFNALLRNLHETSKIKIYQ</sequence>
<dbReference type="SUPFAM" id="SSF54534">
    <property type="entry name" value="FKBP-like"/>
    <property type="match status" value="1"/>
</dbReference>
<dbReference type="GO" id="GO:0005886">
    <property type="term" value="C:plasma membrane"/>
    <property type="evidence" value="ECO:0007669"/>
    <property type="project" value="UniProtKB-SubCell"/>
</dbReference>
<dbReference type="AlphaFoldDB" id="A0A4D6Y1Y7"/>
<dbReference type="InterPro" id="IPR046357">
    <property type="entry name" value="PPIase_dom_sf"/>
</dbReference>
<evidence type="ECO:0000256" key="7">
    <source>
        <dbReference type="ARBA" id="ARBA00023186"/>
    </source>
</evidence>
<evidence type="ECO:0000256" key="11">
    <source>
        <dbReference type="PROSITE-ProRule" id="PRU00278"/>
    </source>
</evidence>
<dbReference type="InterPro" id="IPR000297">
    <property type="entry name" value="PPIase_PpiC"/>
</dbReference>
<dbReference type="PANTHER" id="PTHR47529:SF1">
    <property type="entry name" value="PERIPLASMIC CHAPERONE PPID"/>
    <property type="match status" value="1"/>
</dbReference>
<evidence type="ECO:0000256" key="6">
    <source>
        <dbReference type="ARBA" id="ARBA00023136"/>
    </source>
</evidence>
<evidence type="ECO:0000256" key="4">
    <source>
        <dbReference type="ARBA" id="ARBA00022692"/>
    </source>
</evidence>
<dbReference type="EMBL" id="CP034879">
    <property type="protein sequence ID" value="QCI20604.1"/>
    <property type="molecule type" value="Genomic_DNA"/>
</dbReference>
<dbReference type="Pfam" id="PF13624">
    <property type="entry name" value="SurA_N_3"/>
    <property type="match status" value="1"/>
</dbReference>
<dbReference type="SUPFAM" id="SSF109998">
    <property type="entry name" value="Triger factor/SurA peptide-binding domain-like"/>
    <property type="match status" value="1"/>
</dbReference>
<dbReference type="GO" id="GO:0003755">
    <property type="term" value="F:peptidyl-prolyl cis-trans isomerase activity"/>
    <property type="evidence" value="ECO:0007669"/>
    <property type="project" value="UniProtKB-KW"/>
</dbReference>
<evidence type="ECO:0000256" key="8">
    <source>
        <dbReference type="ARBA" id="ARBA00038408"/>
    </source>
</evidence>
<evidence type="ECO:0000256" key="12">
    <source>
        <dbReference type="SAM" id="Phobius"/>
    </source>
</evidence>
<keyword evidence="11" id="KW-0697">Rotamase</keyword>
<evidence type="ECO:0000256" key="9">
    <source>
        <dbReference type="ARBA" id="ARBA00040743"/>
    </source>
</evidence>
<dbReference type="RefSeq" id="WP_158359797.1">
    <property type="nucleotide sequence ID" value="NZ_CP034879.1"/>
</dbReference>
<keyword evidence="2" id="KW-1003">Cell membrane</keyword>
<evidence type="ECO:0000256" key="10">
    <source>
        <dbReference type="ARBA" id="ARBA00042775"/>
    </source>
</evidence>
<protein>
    <recommendedName>
        <fullName evidence="9">Periplasmic chaperone PpiD</fullName>
    </recommendedName>
    <alternativeName>
        <fullName evidence="10">Periplasmic folding chaperone</fullName>
    </alternativeName>
</protein>
<name>A0A4D6Y1Y7_9GAMM</name>
<reference evidence="14 15" key="2">
    <citation type="submission" date="2019-05" db="EMBL/GenBank/DDBJ databases">
        <title>Genome evolution of the obligate endosymbiont Buchnera aphidicola.</title>
        <authorList>
            <person name="Moran N.A."/>
        </authorList>
    </citation>
    <scope>NUCLEOTIDE SEQUENCE [LARGE SCALE GENOMIC DNA]</scope>
    <source>
        <strain evidence="14 15">Bca</strain>
    </source>
</reference>
<keyword evidence="11 14" id="KW-0413">Isomerase</keyword>
<keyword evidence="6 12" id="KW-0472">Membrane</keyword>
<dbReference type="Pfam" id="PF13145">
    <property type="entry name" value="Rotamase_2"/>
    <property type="match status" value="1"/>
</dbReference>
<evidence type="ECO:0000256" key="1">
    <source>
        <dbReference type="ARBA" id="ARBA00004382"/>
    </source>
</evidence>